<evidence type="ECO:0000256" key="1">
    <source>
        <dbReference type="ARBA" id="ARBA00004219"/>
    </source>
</evidence>
<dbReference type="Pfam" id="PF12639">
    <property type="entry name" value="Colicin-DNase"/>
    <property type="match status" value="1"/>
</dbReference>
<name>A0A4Y9JSF9_9PAST</name>
<feature type="domain" description="VENN motif-containing" evidence="5">
    <location>
        <begin position="245"/>
        <end position="294"/>
    </location>
</feature>
<protein>
    <recommendedName>
        <fullName evidence="5">VENN motif-containing domain-containing protein</fullName>
    </recommendedName>
</protein>
<dbReference type="OrthoDB" id="9182528at2"/>
<evidence type="ECO:0000256" key="3">
    <source>
        <dbReference type="ARBA" id="ARBA00022913"/>
    </source>
</evidence>
<dbReference type="Proteomes" id="UP000297396">
    <property type="component" value="Unassembled WGS sequence"/>
</dbReference>
<evidence type="ECO:0000313" key="7">
    <source>
        <dbReference type="Proteomes" id="UP000297396"/>
    </source>
</evidence>
<dbReference type="Pfam" id="PF04829">
    <property type="entry name" value="PT-VENN"/>
    <property type="match status" value="1"/>
</dbReference>
<evidence type="ECO:0000256" key="4">
    <source>
        <dbReference type="ARBA" id="ARBA00023026"/>
    </source>
</evidence>
<comment type="caution">
    <text evidence="6">The sequence shown here is derived from an EMBL/GenBank/DDBJ whole genome shotgun (WGS) entry which is preliminary data.</text>
</comment>
<dbReference type="InterPro" id="IPR006914">
    <property type="entry name" value="VENN_dom"/>
</dbReference>
<evidence type="ECO:0000313" key="6">
    <source>
        <dbReference type="EMBL" id="TFV07395.1"/>
    </source>
</evidence>
<proteinExistence type="predicted"/>
<keyword evidence="3" id="KW-1266">Target cell cytoplasm</keyword>
<dbReference type="GO" id="GO:0090729">
    <property type="term" value="F:toxin activity"/>
    <property type="evidence" value="ECO:0007669"/>
    <property type="project" value="UniProtKB-KW"/>
</dbReference>
<gene>
    <name evidence="6" type="ORF">E4T80_12310</name>
</gene>
<keyword evidence="4" id="KW-0843">Virulence</keyword>
<dbReference type="AlphaFoldDB" id="A0A4Y9JSF9"/>
<sequence>MSTLMSLPGNRNEREQSTTYATVGGNIDMTIRDEAGQKAKTGKTVAETLSGLHRDVANANRKVSQADMSKVQELQAMAAVVADIVNNAEQIYTHSDRERIENAKLALGKEAERLRQAGVLPENFTKDAGYEAAAKALNTLQSDYDKTYGTGSAFKRGVSAASGILQGLVTGNNAQALVGGLSPYANQFIKAYTAENSIENKIAHGLLSAVEFQLTGRSPSLGALAGIVAESSAEILSRVVFGKSPNDLTEGEKQQVVALSQVASALATTVAGGNGETAAMSMASAKNAVEHNSFGQSYTEWKKEEELRKNDPEAYAKLKEEQFKIFTDALGIAADFTPVLGDAKSFAEAEDSIDYLLASVGIIPGADIVTKPLKEAKVAYQNARKAEKLGNTEVAKQHLDKANSLFKQSLQGIYDSKQIRESFETQYGKDLVTSKTVPPSNAKNVKLAGKKHSVSGVPFDTKGFPIFDDIAQYDTRLNISIFSNLSYKDQMKMATKDLENSIRNGSVNKANFTDNQLDAIFRGDSKIPGYTWHHHQDTGRMQLVPTDKHIKTGHIGGEGMKNGK</sequence>
<reference evidence="6 7" key="1">
    <citation type="submission" date="2019-03" db="EMBL/GenBank/DDBJ databases">
        <title>Diversity of the mouse oral microbiome.</title>
        <authorList>
            <person name="Joseph S."/>
            <person name="Aduse-Opoku J."/>
            <person name="Curtis M."/>
            <person name="Wade W."/>
            <person name="Hashim A."/>
        </authorList>
    </citation>
    <scope>NUCLEOTIDE SEQUENCE [LARGE SCALE GENOMIC DNA]</scope>
    <source>
        <strain evidence="6 7">WT12</strain>
    </source>
</reference>
<evidence type="ECO:0000259" key="5">
    <source>
        <dbReference type="Pfam" id="PF04829"/>
    </source>
</evidence>
<comment type="subcellular location">
    <subcellularLocation>
        <location evidence="1">Target cell</location>
        <location evidence="1">Target cell cytoplasm</location>
    </subcellularLocation>
</comment>
<keyword evidence="2" id="KW-0800">Toxin</keyword>
<accession>A0A4Y9JSF9</accession>
<evidence type="ECO:0000256" key="2">
    <source>
        <dbReference type="ARBA" id="ARBA00022656"/>
    </source>
</evidence>
<organism evidence="6 7">
    <name type="scientific">Muribacter muris</name>
    <dbReference type="NCBI Taxonomy" id="67855"/>
    <lineage>
        <taxon>Bacteria</taxon>
        <taxon>Pseudomonadati</taxon>
        <taxon>Pseudomonadota</taxon>
        <taxon>Gammaproteobacteria</taxon>
        <taxon>Pasteurellales</taxon>
        <taxon>Pasteurellaceae</taxon>
        <taxon>Muribacter</taxon>
    </lineage>
</organism>
<dbReference type="RefSeq" id="WP_135058687.1">
    <property type="nucleotide sequence ID" value="NZ_JADGLC010000048.1"/>
</dbReference>
<dbReference type="EMBL" id="SPPA01000048">
    <property type="protein sequence ID" value="TFV07395.1"/>
    <property type="molecule type" value="Genomic_DNA"/>
</dbReference>